<dbReference type="GO" id="GO:0005886">
    <property type="term" value="C:plasma membrane"/>
    <property type="evidence" value="ECO:0007669"/>
    <property type="project" value="UniProtKB-SubCell"/>
</dbReference>
<dbReference type="AlphaFoldDB" id="L8YG81"/>
<evidence type="ECO:0000313" key="13">
    <source>
        <dbReference type="EMBL" id="ELV14144.1"/>
    </source>
</evidence>
<evidence type="ECO:0000256" key="5">
    <source>
        <dbReference type="ARBA" id="ARBA00022989"/>
    </source>
</evidence>
<feature type="region of interest" description="Disordered" evidence="10">
    <location>
        <begin position="184"/>
        <end position="208"/>
    </location>
</feature>
<reference evidence="14" key="2">
    <citation type="journal article" date="2013" name="Nat. Commun.">
        <title>Genome of the Chinese tree shrew.</title>
        <authorList>
            <person name="Fan Y."/>
            <person name="Huang Z.Y."/>
            <person name="Cao C.C."/>
            <person name="Chen C.S."/>
            <person name="Chen Y.X."/>
            <person name="Fan D.D."/>
            <person name="He J."/>
            <person name="Hou H.L."/>
            <person name="Hu L."/>
            <person name="Hu X.T."/>
            <person name="Jiang X.T."/>
            <person name="Lai R."/>
            <person name="Lang Y.S."/>
            <person name="Liang B."/>
            <person name="Liao S.G."/>
            <person name="Mu D."/>
            <person name="Ma Y.Y."/>
            <person name="Niu Y.Y."/>
            <person name="Sun X.Q."/>
            <person name="Xia J.Q."/>
            <person name="Xiao J."/>
            <person name="Xiong Z.Q."/>
            <person name="Xu L."/>
            <person name="Yang L."/>
            <person name="Zhang Y."/>
            <person name="Zhao W."/>
            <person name="Zhao X.D."/>
            <person name="Zheng Y.T."/>
            <person name="Zhou J.M."/>
            <person name="Zhu Y.B."/>
            <person name="Zhang G.J."/>
            <person name="Wang J."/>
            <person name="Yao Y.G."/>
        </authorList>
    </citation>
    <scope>NUCLEOTIDE SEQUENCE [LARGE SCALE GENOMIC DNA]</scope>
</reference>
<evidence type="ECO:0000256" key="2">
    <source>
        <dbReference type="ARBA" id="ARBA00022475"/>
    </source>
</evidence>
<evidence type="ECO:0000256" key="10">
    <source>
        <dbReference type="SAM" id="MobiDB-lite"/>
    </source>
</evidence>
<feature type="transmembrane region" description="Helical" evidence="11">
    <location>
        <begin position="83"/>
        <end position="107"/>
    </location>
</feature>
<evidence type="ECO:0000256" key="4">
    <source>
        <dbReference type="ARBA" id="ARBA00022737"/>
    </source>
</evidence>
<evidence type="ECO:0000256" key="7">
    <source>
        <dbReference type="ARBA" id="ARBA00023157"/>
    </source>
</evidence>
<evidence type="ECO:0000259" key="12">
    <source>
        <dbReference type="Pfam" id="PF05790"/>
    </source>
</evidence>
<keyword evidence="4" id="KW-0677">Repeat</keyword>
<dbReference type="InterPro" id="IPR008424">
    <property type="entry name" value="Ig_C2-set"/>
</dbReference>
<accession>L8YG81</accession>
<keyword evidence="6 11" id="KW-0472">Membrane</keyword>
<dbReference type="InterPro" id="IPR036179">
    <property type="entry name" value="Ig-like_dom_sf"/>
</dbReference>
<keyword evidence="3 11" id="KW-0812">Transmembrane</keyword>
<name>L8YG81_TUPCH</name>
<evidence type="ECO:0000256" key="1">
    <source>
        <dbReference type="ARBA" id="ARBA00004251"/>
    </source>
</evidence>
<comment type="subcellular location">
    <subcellularLocation>
        <location evidence="1">Cell membrane</location>
        <topology evidence="1">Single-pass type I membrane protein</topology>
    </subcellularLocation>
</comment>
<protein>
    <submittedName>
        <fullName evidence="13">T-cell surface antigen CD2</fullName>
    </submittedName>
</protein>
<dbReference type="Pfam" id="PF05790">
    <property type="entry name" value="C2-set"/>
    <property type="match status" value="1"/>
</dbReference>
<dbReference type="InterPro" id="IPR013783">
    <property type="entry name" value="Ig-like_fold"/>
</dbReference>
<keyword evidence="9" id="KW-0393">Immunoglobulin domain</keyword>
<keyword evidence="14" id="KW-1185">Reference proteome</keyword>
<keyword evidence="8" id="KW-0325">Glycoprotein</keyword>
<feature type="compositionally biased region" description="Pro residues" evidence="10">
    <location>
        <begin position="199"/>
        <end position="208"/>
    </location>
</feature>
<keyword evidence="7" id="KW-1015">Disulfide bond</keyword>
<evidence type="ECO:0000256" key="8">
    <source>
        <dbReference type="ARBA" id="ARBA00023180"/>
    </source>
</evidence>
<organism evidence="13 14">
    <name type="scientific">Tupaia chinensis</name>
    <name type="common">Chinese tree shrew</name>
    <name type="synonym">Tupaia belangeri chinensis</name>
    <dbReference type="NCBI Taxonomy" id="246437"/>
    <lineage>
        <taxon>Eukaryota</taxon>
        <taxon>Metazoa</taxon>
        <taxon>Chordata</taxon>
        <taxon>Craniata</taxon>
        <taxon>Vertebrata</taxon>
        <taxon>Euteleostomi</taxon>
        <taxon>Mammalia</taxon>
        <taxon>Eutheria</taxon>
        <taxon>Euarchontoglires</taxon>
        <taxon>Scandentia</taxon>
        <taxon>Tupaiidae</taxon>
        <taxon>Tupaia</taxon>
    </lineage>
</organism>
<dbReference type="CDD" id="cd12087">
    <property type="entry name" value="TM_EGFR-like"/>
    <property type="match status" value="1"/>
</dbReference>
<dbReference type="STRING" id="246437.L8YG81"/>
<dbReference type="Gene3D" id="2.60.40.10">
    <property type="entry name" value="Immunoglobulins"/>
    <property type="match status" value="1"/>
</dbReference>
<evidence type="ECO:0000256" key="9">
    <source>
        <dbReference type="ARBA" id="ARBA00023319"/>
    </source>
</evidence>
<sequence length="208" mass="23219">MVSKPKISWNCVNKTLTCEILDGTDPQLKLSQKGRQLGSILQKVLTHKWTSKLPTEVTCTAKNSLSEKSTVTAISCSEKGLNIYLIIGTCVAGTLLMVFVALLIFYISRRKKQNRRKNDHVPRYRSMGAGLGLPQAPVCQRDSWVSRALVDTRSPCEYKKNKSFDLLPVSAHYGKEASVQERKLLNEKKAHWPDSSANPPEPPQSPPE</sequence>
<dbReference type="GO" id="GO:0007155">
    <property type="term" value="P:cell adhesion"/>
    <property type="evidence" value="ECO:0007669"/>
    <property type="project" value="InterPro"/>
</dbReference>
<dbReference type="SUPFAM" id="SSF48726">
    <property type="entry name" value="Immunoglobulin"/>
    <property type="match status" value="1"/>
</dbReference>
<gene>
    <name evidence="13" type="ORF">TREES_T100003482</name>
</gene>
<keyword evidence="5 11" id="KW-1133">Transmembrane helix</keyword>
<dbReference type="Proteomes" id="UP000011518">
    <property type="component" value="Unassembled WGS sequence"/>
</dbReference>
<keyword evidence="2" id="KW-1003">Cell membrane</keyword>
<evidence type="ECO:0000256" key="6">
    <source>
        <dbReference type="ARBA" id="ARBA00023136"/>
    </source>
</evidence>
<evidence type="ECO:0000256" key="3">
    <source>
        <dbReference type="ARBA" id="ARBA00022692"/>
    </source>
</evidence>
<evidence type="ECO:0000256" key="11">
    <source>
        <dbReference type="SAM" id="Phobius"/>
    </source>
</evidence>
<evidence type="ECO:0000313" key="14">
    <source>
        <dbReference type="Proteomes" id="UP000011518"/>
    </source>
</evidence>
<reference evidence="14" key="1">
    <citation type="submission" date="2012-07" db="EMBL/GenBank/DDBJ databases">
        <title>Genome of the Chinese tree shrew, a rising model animal genetically related to primates.</title>
        <authorList>
            <person name="Zhang G."/>
            <person name="Fan Y."/>
            <person name="Yao Y."/>
            <person name="Huang Z."/>
        </authorList>
    </citation>
    <scope>NUCLEOTIDE SEQUENCE [LARGE SCALE GENOMIC DNA]</scope>
</reference>
<dbReference type="EMBL" id="KB359359">
    <property type="protein sequence ID" value="ELV14144.1"/>
    <property type="molecule type" value="Genomic_DNA"/>
</dbReference>
<feature type="domain" description="Immunoglobulin C2-set" evidence="12">
    <location>
        <begin position="7"/>
        <end position="77"/>
    </location>
</feature>
<dbReference type="eggNOG" id="ENOG502S5UN">
    <property type="taxonomic scope" value="Eukaryota"/>
</dbReference>
<proteinExistence type="predicted"/>
<dbReference type="InParanoid" id="L8YG81"/>